<sequence length="281" mass="30953">MSEERKQQYFGELAPRYSHLTGDTTQDLFAKFLESHPLDISSSSIIHDNAAGPGTATEILVQRAAPSGVSPRIVATDYSAGMIARLEEIKTAWPEVTVEAKVIDSSDLSCFEKDYFTHSINNFSLFTFTHPVQSLKETYRTLKPSGTAVVLVWKLFAVQGLLATAQDIVKGPGYAKANAIPVNGAQYYQEGFVSKQLVEAGFEKKKLETIVVEHVLKEDDRTKWDGLFEFMTKSSIAASSIKGWSPDEAASWPDAIKQAIATETQKHGGVKFEAWVTVAKK</sequence>
<evidence type="ECO:0000259" key="1">
    <source>
        <dbReference type="Pfam" id="PF08241"/>
    </source>
</evidence>
<dbReference type="Pfam" id="PF08241">
    <property type="entry name" value="Methyltransf_11"/>
    <property type="match status" value="1"/>
</dbReference>
<dbReference type="EMBL" id="JAVRRJ010000007">
    <property type="protein sequence ID" value="KAK5082858.1"/>
    <property type="molecule type" value="Genomic_DNA"/>
</dbReference>
<keyword evidence="3" id="KW-1185">Reference proteome</keyword>
<evidence type="ECO:0000313" key="3">
    <source>
        <dbReference type="Proteomes" id="UP001309876"/>
    </source>
</evidence>
<dbReference type="AlphaFoldDB" id="A0AAN7SVP7"/>
<dbReference type="InterPro" id="IPR029063">
    <property type="entry name" value="SAM-dependent_MTases_sf"/>
</dbReference>
<evidence type="ECO:0000313" key="2">
    <source>
        <dbReference type="EMBL" id="KAK5082858.1"/>
    </source>
</evidence>
<reference evidence="2 3" key="1">
    <citation type="submission" date="2023-08" db="EMBL/GenBank/DDBJ databases">
        <title>Black Yeasts Isolated from many extreme environments.</title>
        <authorList>
            <person name="Coleine C."/>
            <person name="Stajich J.E."/>
            <person name="Selbmann L."/>
        </authorList>
    </citation>
    <scope>NUCLEOTIDE SEQUENCE [LARGE SCALE GENOMIC DNA]</scope>
    <source>
        <strain evidence="2 3">CCFEE 5910</strain>
    </source>
</reference>
<dbReference type="SUPFAM" id="SSF53335">
    <property type="entry name" value="S-adenosyl-L-methionine-dependent methyltransferases"/>
    <property type="match status" value="1"/>
</dbReference>
<dbReference type="CDD" id="cd02440">
    <property type="entry name" value="AdoMet_MTases"/>
    <property type="match status" value="1"/>
</dbReference>
<accession>A0AAN7SVP7</accession>
<name>A0AAN7SVP7_9EURO</name>
<dbReference type="GO" id="GO:0008757">
    <property type="term" value="F:S-adenosylmethionine-dependent methyltransferase activity"/>
    <property type="evidence" value="ECO:0007669"/>
    <property type="project" value="InterPro"/>
</dbReference>
<dbReference type="InterPro" id="IPR013216">
    <property type="entry name" value="Methyltransf_11"/>
</dbReference>
<feature type="domain" description="Methyltransferase type 11" evidence="1">
    <location>
        <begin position="50"/>
        <end position="149"/>
    </location>
</feature>
<dbReference type="Gene3D" id="3.40.50.150">
    <property type="entry name" value="Vaccinia Virus protein VP39"/>
    <property type="match status" value="1"/>
</dbReference>
<proteinExistence type="predicted"/>
<protein>
    <recommendedName>
        <fullName evidence="1">Methyltransferase type 11 domain-containing protein</fullName>
    </recommendedName>
</protein>
<dbReference type="Proteomes" id="UP001309876">
    <property type="component" value="Unassembled WGS sequence"/>
</dbReference>
<organism evidence="2 3">
    <name type="scientific">Lithohypha guttulata</name>
    <dbReference type="NCBI Taxonomy" id="1690604"/>
    <lineage>
        <taxon>Eukaryota</taxon>
        <taxon>Fungi</taxon>
        <taxon>Dikarya</taxon>
        <taxon>Ascomycota</taxon>
        <taxon>Pezizomycotina</taxon>
        <taxon>Eurotiomycetes</taxon>
        <taxon>Chaetothyriomycetidae</taxon>
        <taxon>Chaetothyriales</taxon>
        <taxon>Trichomeriaceae</taxon>
        <taxon>Lithohypha</taxon>
    </lineage>
</organism>
<comment type="caution">
    <text evidence="2">The sequence shown here is derived from an EMBL/GenBank/DDBJ whole genome shotgun (WGS) entry which is preliminary data.</text>
</comment>
<gene>
    <name evidence="2" type="ORF">LTR05_006739</name>
</gene>